<feature type="transmembrane region" description="Helical" evidence="10">
    <location>
        <begin position="176"/>
        <end position="197"/>
    </location>
</feature>
<keyword evidence="9" id="KW-0489">Methyltransferase</keyword>
<dbReference type="PANTHER" id="PTHR30487">
    <property type="entry name" value="TYPE 4 PREPILIN-LIKE PROTEINS LEADER PEPTIDE-PROCESSING ENZYME"/>
    <property type="match status" value="1"/>
</dbReference>
<dbReference type="InterPro" id="IPR000045">
    <property type="entry name" value="Prepilin_IV_endopep_pep"/>
</dbReference>
<dbReference type="GO" id="GO:0016787">
    <property type="term" value="F:hydrolase activity"/>
    <property type="evidence" value="ECO:0007669"/>
    <property type="project" value="UniProtKB-KW"/>
</dbReference>
<evidence type="ECO:0000259" key="11">
    <source>
        <dbReference type="Pfam" id="PF01478"/>
    </source>
</evidence>
<dbReference type="Pfam" id="PF01478">
    <property type="entry name" value="Peptidase_A24"/>
    <property type="match status" value="1"/>
</dbReference>
<comment type="catalytic activity">
    <reaction evidence="9">
        <text>Typically cleaves a -Gly-|-Phe- bond to release an N-terminal, basic peptide of 5-8 residues from type IV prepilin, and then N-methylates the new N-terminal amino group, the methyl donor being S-adenosyl-L-methionine.</text>
        <dbReference type="EC" id="3.4.23.43"/>
    </reaction>
</comment>
<feature type="transmembrane region" description="Helical" evidence="10">
    <location>
        <begin position="105"/>
        <end position="123"/>
    </location>
</feature>
<feature type="domain" description="Prepilin peptidase A24 N-terminal" evidence="12">
    <location>
        <begin position="18"/>
        <end position="121"/>
    </location>
</feature>
<feature type="transmembrane region" description="Helical" evidence="10">
    <location>
        <begin position="229"/>
        <end position="248"/>
    </location>
</feature>
<keyword evidence="7 10" id="KW-0472">Membrane</keyword>
<reference evidence="14" key="2">
    <citation type="submission" date="2023-07" db="EMBL/GenBank/DDBJ databases">
        <title>Genome-based characterization of strain KMM 296 and proposal for reclassification of Cobetia litoralis and Cobetia pacifica, and emended description of the species Cobetia amphilecti and Cobetia marina.</title>
        <authorList>
            <person name="Balabanova L."/>
            <person name="Nedashkovskaya O."/>
        </authorList>
    </citation>
    <scope>NUCLEOTIDE SEQUENCE [LARGE SCALE GENOMIC DNA]</scope>
    <source>
        <strain evidence="14">NRIC 0815</strain>
    </source>
</reference>
<feature type="transmembrane region" description="Helical" evidence="10">
    <location>
        <begin position="6"/>
        <end position="31"/>
    </location>
</feature>
<dbReference type="Gene3D" id="1.20.120.1220">
    <property type="match status" value="1"/>
</dbReference>
<feature type="transmembrane region" description="Helical" evidence="10">
    <location>
        <begin position="129"/>
        <end position="145"/>
    </location>
</feature>
<dbReference type="Proteomes" id="UP001229025">
    <property type="component" value="Unassembled WGS sequence"/>
</dbReference>
<gene>
    <name evidence="13" type="ORF">QLT01_03805</name>
</gene>
<dbReference type="EC" id="2.1.1.-" evidence="9"/>
<evidence type="ECO:0000256" key="10">
    <source>
        <dbReference type="SAM" id="Phobius"/>
    </source>
</evidence>
<keyword evidence="4" id="KW-0997">Cell inner membrane</keyword>
<evidence type="ECO:0000256" key="3">
    <source>
        <dbReference type="ARBA" id="ARBA00022475"/>
    </source>
</evidence>
<comment type="similarity">
    <text evidence="2 8">Belongs to the peptidase A24 family.</text>
</comment>
<evidence type="ECO:0000256" key="8">
    <source>
        <dbReference type="RuleBase" id="RU003793"/>
    </source>
</evidence>
<keyword evidence="5 9" id="KW-0812">Transmembrane</keyword>
<evidence type="ECO:0000256" key="9">
    <source>
        <dbReference type="RuleBase" id="RU003794"/>
    </source>
</evidence>
<comment type="function">
    <text evidence="9">Plays an essential role in type IV pili and type II pseudopili formation by proteolytically removing the leader sequence from substrate proteins and subsequently monomethylating the alpha-amino group of the newly exposed N-terminal phenylalanine.</text>
</comment>
<comment type="subcellular location">
    <subcellularLocation>
        <location evidence="1">Cell inner membrane</location>
        <topology evidence="1">Multi-pass membrane protein</topology>
    </subcellularLocation>
    <subcellularLocation>
        <location evidence="9">Cell membrane</location>
        <topology evidence="9">Multi-pass membrane protein</topology>
    </subcellularLocation>
</comment>
<protein>
    <recommendedName>
        <fullName evidence="9">Prepilin leader peptidase/N-methyltransferase</fullName>
        <ecNumber evidence="9">2.1.1.-</ecNumber>
        <ecNumber evidence="9">3.4.23.43</ecNumber>
    </recommendedName>
</protein>
<keyword evidence="9 13" id="KW-0378">Hydrolase</keyword>
<accession>A0ABT6UL96</accession>
<keyword evidence="14" id="KW-1185">Reference proteome</keyword>
<evidence type="ECO:0000256" key="1">
    <source>
        <dbReference type="ARBA" id="ARBA00004429"/>
    </source>
</evidence>
<evidence type="ECO:0000256" key="7">
    <source>
        <dbReference type="ARBA" id="ARBA00023136"/>
    </source>
</evidence>
<reference evidence="13 14" key="1">
    <citation type="submission" date="2023-04" db="EMBL/GenBank/DDBJ databases">
        <authorList>
            <person name="Otstavnykh N."/>
            <person name="Seitkalieva A."/>
            <person name="Bystritskaya E."/>
        </authorList>
    </citation>
    <scope>NUCLEOTIDE SEQUENCE [LARGE SCALE GENOMIC DNA]</scope>
    <source>
        <strain evidence="13 14">NRIC 0815</strain>
    </source>
</reference>
<dbReference type="EMBL" id="JASCSA010000002">
    <property type="protein sequence ID" value="MDI5883481.1"/>
    <property type="molecule type" value="Genomic_DNA"/>
</dbReference>
<proteinExistence type="inferred from homology"/>
<evidence type="ECO:0000256" key="4">
    <source>
        <dbReference type="ARBA" id="ARBA00022519"/>
    </source>
</evidence>
<dbReference type="InterPro" id="IPR050882">
    <property type="entry name" value="Prepilin_peptidase/N-MTase"/>
</dbReference>
<feature type="transmembrane region" description="Helical" evidence="10">
    <location>
        <begin position="260"/>
        <end position="283"/>
    </location>
</feature>
<dbReference type="PANTHER" id="PTHR30487:SF0">
    <property type="entry name" value="PREPILIN LEADER PEPTIDASE_N-METHYLTRANSFERASE-RELATED"/>
    <property type="match status" value="1"/>
</dbReference>
<comment type="caution">
    <text evidence="13">The sequence shown here is derived from an EMBL/GenBank/DDBJ whole genome shotgun (WGS) entry which is preliminary data.</text>
</comment>
<sequence length="286" mass="31212">MDSFSQLPPILQACLAGIFGLLIGSFLNVVITRLPVMMMRQWRAEAREALELEAEDTPRFNLLVPASRCPGCDTPIKWHDNLPILGWLKRRGRCASCNTRISAQYPLVELAGGALGASIALIYGLEAQSLWIFGACLTLLVLSVIDFRTQLLPDAITLPLLWAGLAYQLLFQPLMLPSAVIGAMAGYLVLWSFYWLFKLITGKEGMGYGDFKLLAALGAWLGWQWLPLLLILSAGLGAVLGILLQLLVPRLRGAPMPFGPYLAVAGWIALLFGTPLMSLYLSVIGA</sequence>
<feature type="transmembrane region" description="Helical" evidence="10">
    <location>
        <begin position="152"/>
        <end position="170"/>
    </location>
</feature>
<dbReference type="InterPro" id="IPR014032">
    <property type="entry name" value="Peptidase_A24A_bac"/>
</dbReference>
<name>A0ABT6UL96_9GAMM</name>
<organism evidence="13 14">
    <name type="scientific">Cobetia amphilecti</name>
    <dbReference type="NCBI Taxonomy" id="1055104"/>
    <lineage>
        <taxon>Bacteria</taxon>
        <taxon>Pseudomonadati</taxon>
        <taxon>Pseudomonadota</taxon>
        <taxon>Gammaproteobacteria</taxon>
        <taxon>Oceanospirillales</taxon>
        <taxon>Halomonadaceae</taxon>
        <taxon>Cobetia</taxon>
    </lineage>
</organism>
<dbReference type="InterPro" id="IPR010627">
    <property type="entry name" value="Prepilin_pept_A24_N"/>
</dbReference>
<keyword evidence="9" id="KW-0511">Multifunctional enzyme</keyword>
<evidence type="ECO:0000259" key="12">
    <source>
        <dbReference type="Pfam" id="PF06750"/>
    </source>
</evidence>
<keyword evidence="3" id="KW-1003">Cell membrane</keyword>
<keyword evidence="9" id="KW-0645">Protease</keyword>
<dbReference type="EC" id="3.4.23.43" evidence="9"/>
<evidence type="ECO:0000256" key="5">
    <source>
        <dbReference type="ARBA" id="ARBA00022692"/>
    </source>
</evidence>
<dbReference type="PRINTS" id="PR00864">
    <property type="entry name" value="PREPILNPTASE"/>
</dbReference>
<dbReference type="Pfam" id="PF06750">
    <property type="entry name" value="A24_N_bact"/>
    <property type="match status" value="1"/>
</dbReference>
<dbReference type="RefSeq" id="WP_284726393.1">
    <property type="nucleotide sequence ID" value="NZ_JASCSA010000002.1"/>
</dbReference>
<keyword evidence="9" id="KW-0808">Transferase</keyword>
<evidence type="ECO:0000256" key="6">
    <source>
        <dbReference type="ARBA" id="ARBA00022989"/>
    </source>
</evidence>
<keyword evidence="6 10" id="KW-1133">Transmembrane helix</keyword>
<evidence type="ECO:0000313" key="13">
    <source>
        <dbReference type="EMBL" id="MDI5883481.1"/>
    </source>
</evidence>
<feature type="domain" description="Prepilin type IV endopeptidase peptidase" evidence="11">
    <location>
        <begin position="136"/>
        <end position="242"/>
    </location>
</feature>
<evidence type="ECO:0000256" key="2">
    <source>
        <dbReference type="ARBA" id="ARBA00005801"/>
    </source>
</evidence>
<evidence type="ECO:0000313" key="14">
    <source>
        <dbReference type="Proteomes" id="UP001229025"/>
    </source>
</evidence>